<protein>
    <submittedName>
        <fullName evidence="2">NACalpha-BTF3-like transcription factor</fullName>
    </submittedName>
</protein>
<sequence>MMNLTNEQVIHETFGVGQVVENDNERITVIFDQNVGRKSFVFPDVFSSHLKISKADIQDTLKKAYEAKLKQQAEQQVIEKREAEEEAVRLAEEQAQAKKSTRKKAVKKSS</sequence>
<evidence type="ECO:0000313" key="3">
    <source>
        <dbReference type="Proteomes" id="UP001185028"/>
    </source>
</evidence>
<name>A0ABU1IVM1_9BACL</name>
<keyword evidence="3" id="KW-1185">Reference proteome</keyword>
<dbReference type="EMBL" id="JAVDQH010000002">
    <property type="protein sequence ID" value="MDR6242722.1"/>
    <property type="molecule type" value="Genomic_DNA"/>
</dbReference>
<proteinExistence type="predicted"/>
<evidence type="ECO:0000313" key="2">
    <source>
        <dbReference type="EMBL" id="MDR6242722.1"/>
    </source>
</evidence>
<gene>
    <name evidence="2" type="ORF">JOC58_000606</name>
</gene>
<dbReference type="RefSeq" id="WP_188774224.1">
    <property type="nucleotide sequence ID" value="NZ_BMMB01000002.1"/>
</dbReference>
<dbReference type="Proteomes" id="UP001185028">
    <property type="component" value="Unassembled WGS sequence"/>
</dbReference>
<accession>A0ABU1IVM1</accession>
<organism evidence="2 3">
    <name type="scientific">Paenibacillus hunanensis</name>
    <dbReference type="NCBI Taxonomy" id="539262"/>
    <lineage>
        <taxon>Bacteria</taxon>
        <taxon>Bacillati</taxon>
        <taxon>Bacillota</taxon>
        <taxon>Bacilli</taxon>
        <taxon>Bacillales</taxon>
        <taxon>Paenibacillaceae</taxon>
        <taxon>Paenibacillus</taxon>
    </lineage>
</organism>
<comment type="caution">
    <text evidence="2">The sequence shown here is derived from an EMBL/GenBank/DDBJ whole genome shotgun (WGS) entry which is preliminary data.</text>
</comment>
<keyword evidence="1" id="KW-0175">Coiled coil</keyword>
<feature type="coiled-coil region" evidence="1">
    <location>
        <begin position="66"/>
        <end position="101"/>
    </location>
</feature>
<evidence type="ECO:0000256" key="1">
    <source>
        <dbReference type="SAM" id="Coils"/>
    </source>
</evidence>
<reference evidence="2 3" key="1">
    <citation type="submission" date="2023-07" db="EMBL/GenBank/DDBJ databases">
        <title>Genomic Encyclopedia of Type Strains, Phase IV (KMG-IV): sequencing the most valuable type-strain genomes for metagenomic binning, comparative biology and taxonomic classification.</title>
        <authorList>
            <person name="Goeker M."/>
        </authorList>
    </citation>
    <scope>NUCLEOTIDE SEQUENCE [LARGE SCALE GENOMIC DNA]</scope>
    <source>
        <strain evidence="2 3">DSM 22170</strain>
    </source>
</reference>